<dbReference type="EMBL" id="CP081495">
    <property type="protein sequence ID" value="UYW01928.1"/>
    <property type="molecule type" value="Genomic_DNA"/>
</dbReference>
<name>A0ABY6M483_9FLAO</name>
<evidence type="ECO:0000256" key="1">
    <source>
        <dbReference type="SAM" id="Coils"/>
    </source>
</evidence>
<sequence length="1145" mass="130315">MRFTAIDGHVWKSTWLLRRARDLANGKLQGVSMILHNETLNEVFPDNKITKILEKIKTLVGLDFKQFTKSVILAQGDFQAFLNASDTDRAQILEKLTGTEVYSEISKGIYEKNQQIKNDFIQIEQQINALHLLNDEDLDALKKQIENTEKALKKLDTDANQLQTYETWYKTESDLQTQLTRINQQIELVETKLQQLKPEIELLKQVENIQDIKPLVTENIQAQKRLTETENEINGLIQQSKTLAKQKDEIVQTLEKEKDQHKNLLNQATANEPLYKKAREIDVLLKKASEVVAELQTNAKNNADEIANFQLQLKNKKAETSAKKTALDAIQAWFTTNQKVKNWAANASLLQNQLQQVQQTQNQIKALLEEHQLHIANAQKTNAQLLDLEAKKTEITNKLDVINAAINPKKENLEKQDFTELITKQKDWQTQTDVLKDLYQIAVEYDRLTLQKQKTEQDIKTAEQDFSEANNQLTEANKQIEQIKQQHAHQTIYVDKLKLENSANVLHLRSQLQPGCACPVCGSSQHEINQVEVVTSLVEKAIADLNVLDVQKNETLALQTRLETCLKYTAEVIANLKVSYNEQQLEHNLCIDKWTKKVPTSAPFSIQNATNKADLEQELIQINTSNKALAQQIAAATELQKEIVALENSKQQLQNQLEIIGKEINQLQIAQETHKNKLEEIKNNGDKLRKTETASCQQIDAILNQPNWLASFKQNALVFIENISTQISAWNENIAKEEGLKTEWQNLVNETEKIDSILKEKEKTYTDLQQKIANETQFLNQHKAERILFFDGQAIDIVEQALKQQTTKQLDTVEKLLADEKIVENNLVKCQTSVLEKNEQLTKTQQNIAKNKAEIERFITNWNTQNELHLDADKLFNLCAYNNEWLVNTRKNIDATLQEKANILGAQKTVISQIEKHQTTNKPELDVANIALKKQELLLAKEEHNEILLADKTKLLNHNNNIDAQKNLIEKRNTLEPDYLEWQELNNLLGSASGDRLKKLAQQFTLDLLLQAANAQLQQINNRYILERIDDSLSILVIDQYMANAKRATNSLSGGETFLVSLALSLALSTISSTQLQVESLFIDEGFGSLDPNSLETAFLALENLQNQGRMIGIISHLDAVIDRLAVKIQVTPQGNGKSKIQVTA</sequence>
<evidence type="ECO:0000313" key="2">
    <source>
        <dbReference type="EMBL" id="UYW01928.1"/>
    </source>
</evidence>
<evidence type="ECO:0000313" key="3">
    <source>
        <dbReference type="Proteomes" id="UP001163328"/>
    </source>
</evidence>
<dbReference type="RefSeq" id="WP_264434406.1">
    <property type="nucleotide sequence ID" value="NZ_CP081495.1"/>
</dbReference>
<keyword evidence="1" id="KW-0175">Coiled coil</keyword>
<reference evidence="2" key="1">
    <citation type="submission" date="2021-08" db="EMBL/GenBank/DDBJ databases">
        <title>Flavobacterium sp. strain CC-SYL302.</title>
        <authorList>
            <person name="Lin S.-Y."/>
            <person name="Lee T.-H."/>
            <person name="Young C.-C."/>
        </authorList>
    </citation>
    <scope>NUCLEOTIDE SEQUENCE</scope>
    <source>
        <strain evidence="2">CC-SYL302</strain>
    </source>
</reference>
<keyword evidence="3" id="KW-1185">Reference proteome</keyword>
<dbReference type="PANTHER" id="PTHR32114:SF2">
    <property type="entry name" value="ABC TRANSPORTER ABCH.3"/>
    <property type="match status" value="1"/>
</dbReference>
<feature type="coiled-coil region" evidence="1">
    <location>
        <begin position="138"/>
        <end position="165"/>
    </location>
</feature>
<organism evidence="2 3">
    <name type="scientific">Flavobacterium agricola</name>
    <dbReference type="NCBI Taxonomy" id="2870839"/>
    <lineage>
        <taxon>Bacteria</taxon>
        <taxon>Pseudomonadati</taxon>
        <taxon>Bacteroidota</taxon>
        <taxon>Flavobacteriia</taxon>
        <taxon>Flavobacteriales</taxon>
        <taxon>Flavobacteriaceae</taxon>
        <taxon>Flavobacterium</taxon>
    </lineage>
</organism>
<protein>
    <recommendedName>
        <fullName evidence="4">Exonuclease SbcC</fullName>
    </recommendedName>
</protein>
<dbReference type="Proteomes" id="UP001163328">
    <property type="component" value="Chromosome"/>
</dbReference>
<evidence type="ECO:0008006" key="4">
    <source>
        <dbReference type="Google" id="ProtNLM"/>
    </source>
</evidence>
<feature type="coiled-coil region" evidence="1">
    <location>
        <begin position="612"/>
        <end position="691"/>
    </location>
</feature>
<feature type="coiled-coil region" evidence="1">
    <location>
        <begin position="219"/>
        <end position="398"/>
    </location>
</feature>
<dbReference type="Gene3D" id="3.40.50.300">
    <property type="entry name" value="P-loop containing nucleotide triphosphate hydrolases"/>
    <property type="match status" value="2"/>
</dbReference>
<feature type="coiled-coil region" evidence="1">
    <location>
        <begin position="445"/>
        <end position="490"/>
    </location>
</feature>
<gene>
    <name evidence="2" type="ORF">K5I29_03160</name>
</gene>
<accession>A0ABY6M483</accession>
<proteinExistence type="predicted"/>
<dbReference type="PANTHER" id="PTHR32114">
    <property type="entry name" value="ABC TRANSPORTER ABCH.3"/>
    <property type="match status" value="1"/>
</dbReference>
<dbReference type="InterPro" id="IPR027417">
    <property type="entry name" value="P-loop_NTPase"/>
</dbReference>
<dbReference type="SUPFAM" id="SSF52540">
    <property type="entry name" value="P-loop containing nucleoside triphosphate hydrolases"/>
    <property type="match status" value="2"/>
</dbReference>
<dbReference type="Pfam" id="PF13558">
    <property type="entry name" value="SbcC_Walker_B"/>
    <property type="match status" value="1"/>
</dbReference>